<keyword evidence="3 6" id="KW-0812">Transmembrane</keyword>
<feature type="transmembrane region" description="Helical" evidence="6">
    <location>
        <begin position="149"/>
        <end position="167"/>
    </location>
</feature>
<dbReference type="PANTHER" id="PTHR10010:SF46">
    <property type="entry name" value="SODIUM-DEPENDENT PHOSPHATE TRANSPORT PROTEIN 2B"/>
    <property type="match status" value="1"/>
</dbReference>
<accession>A0ABV9T8D2</accession>
<feature type="transmembrane region" description="Helical" evidence="6">
    <location>
        <begin position="98"/>
        <end position="119"/>
    </location>
</feature>
<feature type="transmembrane region" description="Helical" evidence="6">
    <location>
        <begin position="294"/>
        <end position="313"/>
    </location>
</feature>
<keyword evidence="5 6" id="KW-0472">Membrane</keyword>
<comment type="subcellular location">
    <subcellularLocation>
        <location evidence="1">Cell membrane</location>
        <topology evidence="1">Multi-pass membrane protein</topology>
    </subcellularLocation>
</comment>
<dbReference type="InterPro" id="IPR003841">
    <property type="entry name" value="Na/Pi_transpt"/>
</dbReference>
<feature type="transmembrane region" description="Helical" evidence="6">
    <location>
        <begin position="60"/>
        <end position="86"/>
    </location>
</feature>
<gene>
    <name evidence="7" type="ORF">ACFPFU_23200</name>
</gene>
<keyword evidence="2" id="KW-1003">Cell membrane</keyword>
<evidence type="ECO:0000313" key="8">
    <source>
        <dbReference type="Proteomes" id="UP001595818"/>
    </source>
</evidence>
<protein>
    <submittedName>
        <fullName evidence="7">Na/Pi cotransporter family protein</fullName>
    </submittedName>
</protein>
<evidence type="ECO:0000256" key="6">
    <source>
        <dbReference type="SAM" id="Phobius"/>
    </source>
</evidence>
<evidence type="ECO:0000256" key="5">
    <source>
        <dbReference type="ARBA" id="ARBA00023136"/>
    </source>
</evidence>
<feature type="transmembrane region" description="Helical" evidence="6">
    <location>
        <begin position="226"/>
        <end position="248"/>
    </location>
</feature>
<feature type="transmembrane region" description="Helical" evidence="6">
    <location>
        <begin position="188"/>
        <end position="214"/>
    </location>
</feature>
<comment type="caution">
    <text evidence="7">The sequence shown here is derived from an EMBL/GenBank/DDBJ whole genome shotgun (WGS) entry which is preliminary data.</text>
</comment>
<keyword evidence="8" id="KW-1185">Reference proteome</keyword>
<feature type="transmembrane region" description="Helical" evidence="6">
    <location>
        <begin position="260"/>
        <end position="288"/>
    </location>
</feature>
<dbReference type="NCBIfam" id="NF037997">
    <property type="entry name" value="Na_Pi_symport"/>
    <property type="match status" value="1"/>
</dbReference>
<dbReference type="Proteomes" id="UP001595818">
    <property type="component" value="Unassembled WGS sequence"/>
</dbReference>
<feature type="transmembrane region" description="Helical" evidence="6">
    <location>
        <begin position="18"/>
        <end position="39"/>
    </location>
</feature>
<dbReference type="EMBL" id="JBHSJJ010000020">
    <property type="protein sequence ID" value="MFC4874629.1"/>
    <property type="molecule type" value="Genomic_DNA"/>
</dbReference>
<name>A0ABV9T8D2_9BACT</name>
<dbReference type="PANTHER" id="PTHR10010">
    <property type="entry name" value="SOLUTE CARRIER FAMILY 34 SODIUM PHOSPHATE , MEMBER 2-RELATED"/>
    <property type="match status" value="1"/>
</dbReference>
<evidence type="ECO:0000313" key="7">
    <source>
        <dbReference type="EMBL" id="MFC4874629.1"/>
    </source>
</evidence>
<proteinExistence type="predicted"/>
<evidence type="ECO:0000256" key="1">
    <source>
        <dbReference type="ARBA" id="ARBA00004651"/>
    </source>
</evidence>
<sequence>MVSLMAVLLQMMEESFDFWKFLAGIGIFLWGMNQLEFALRELAGKSFKDLLQRFTDTGWKGILVGTLITAILQSSSLVTLMVLAFLGGGMISLRNSLGVVLGANLGTTFTAWIVATLGFKISVADFAFPFLALGTLTYLFMSSRPFLKNSGIFLVGFGLLFLGLDFMKTAIENIAEQIDLRDYTGYGLWVFLLVGIVVTALIQSSSAMIVIVLSALNADVIEMNHALALTIGANIGTTFTLVIGAIGGTADKKRLSLANLIFKSVAGVSTFFLIDEMISLAAGVFQIADPLMELVLLNTLINVFGILIFYPFLGNMEKWLRKQFGSSEPKGVSVFIKHVSTEMPSVAILSFEKEIALVLDRTMKFIKKLMTKSFGPKKDASVWKRIIYQPKDLMSEYAMLKYLEDELTEYGIHVQEENLRAEEAESLMLMMRALRSMVYGAKEFKDIIHNIKEMEASEDPLVSELLQNLKETVIACLSQLKTYHEGDRYEDNLLVEEKPSVRFGYFEIIHSLYQKLKFHKPDVPISTLTNVIRQVFSGLDHMGDAVIYLHRIHEGKKPRPA</sequence>
<evidence type="ECO:0000256" key="4">
    <source>
        <dbReference type="ARBA" id="ARBA00022989"/>
    </source>
</evidence>
<dbReference type="Pfam" id="PF02690">
    <property type="entry name" value="Na_Pi_cotrans"/>
    <property type="match status" value="2"/>
</dbReference>
<reference evidence="8" key="1">
    <citation type="journal article" date="2019" name="Int. J. Syst. Evol. Microbiol.">
        <title>The Global Catalogue of Microorganisms (GCM) 10K type strain sequencing project: providing services to taxonomists for standard genome sequencing and annotation.</title>
        <authorList>
            <consortium name="The Broad Institute Genomics Platform"/>
            <consortium name="The Broad Institute Genome Sequencing Center for Infectious Disease"/>
            <person name="Wu L."/>
            <person name="Ma J."/>
        </authorList>
    </citation>
    <scope>NUCLEOTIDE SEQUENCE [LARGE SCALE GENOMIC DNA]</scope>
    <source>
        <strain evidence="8">CGMCC 4.7466</strain>
    </source>
</reference>
<evidence type="ECO:0000256" key="3">
    <source>
        <dbReference type="ARBA" id="ARBA00022692"/>
    </source>
</evidence>
<organism evidence="7 8">
    <name type="scientific">Negadavirga shengliensis</name>
    <dbReference type="NCBI Taxonomy" id="1389218"/>
    <lineage>
        <taxon>Bacteria</taxon>
        <taxon>Pseudomonadati</taxon>
        <taxon>Bacteroidota</taxon>
        <taxon>Cytophagia</taxon>
        <taxon>Cytophagales</taxon>
        <taxon>Cyclobacteriaceae</taxon>
        <taxon>Negadavirga</taxon>
    </lineage>
</organism>
<evidence type="ECO:0000256" key="2">
    <source>
        <dbReference type="ARBA" id="ARBA00022475"/>
    </source>
</evidence>
<keyword evidence="4 6" id="KW-1133">Transmembrane helix</keyword>